<feature type="transmembrane region" description="Helical" evidence="1">
    <location>
        <begin position="157"/>
        <end position="174"/>
    </location>
</feature>
<feature type="transmembrane region" description="Helical" evidence="1">
    <location>
        <begin position="20"/>
        <end position="43"/>
    </location>
</feature>
<feature type="transmembrane region" description="Helical" evidence="1">
    <location>
        <begin position="126"/>
        <end position="148"/>
    </location>
</feature>
<feature type="transmembrane region" description="Helical" evidence="1">
    <location>
        <begin position="87"/>
        <end position="106"/>
    </location>
</feature>
<accession>A0A0G1M7D9</accession>
<keyword evidence="1" id="KW-0472">Membrane</keyword>
<sequence>MEIKPYGRGELKKPPSFWKILGPSFILLGLGLGSGEVILWPYLSANYGLGLMWGAVVGITFQFFINMEIGRYTLVTGESVFVGWTRLIGKLAPIWFIFSTLLPWMWPGIVASAARIMGSGLGIEETTGLAVGMILLSGIALTLGPVLYQTQETMQKWLIILGVPFVLGLSWYLASGTDWSQLFMGVVGKGEGFWFLPAGVPIASFLAAVAFSGAGGNLNLGTSQNVKEKGYAMGAGMGRITSLLTGKREEVELTGKFFEGTEENKKTFWKWWRLVNLEHGVVFWLTGLVTMLSLALLAYATVHNKLAGVTGVDFVISEGGVIGSRLGVFWGRAFLVIAGLMLFATQLSVLATTGKIMAENWALIKYSQFKSENLSKYFYLFLWILIAMQIGVLMFGFREPLQLVTLSAVLNAGSMFIFSIMIMWLNKKKLPVIFRANLLRRMMMVLAIAFLGGFSIWTIIQFLGRV</sequence>
<keyword evidence="1" id="KW-1133">Transmembrane helix</keyword>
<feature type="transmembrane region" description="Helical" evidence="1">
    <location>
        <begin position="194"/>
        <end position="220"/>
    </location>
</feature>
<comment type="caution">
    <text evidence="2">The sequence shown here is derived from an EMBL/GenBank/DDBJ whole genome shotgun (WGS) entry which is preliminary data.</text>
</comment>
<feature type="transmembrane region" description="Helical" evidence="1">
    <location>
        <begin position="403"/>
        <end position="425"/>
    </location>
</feature>
<dbReference type="NCBIfam" id="NF037982">
    <property type="entry name" value="Nramp_1"/>
    <property type="match status" value="1"/>
</dbReference>
<feature type="transmembrane region" description="Helical" evidence="1">
    <location>
        <begin position="333"/>
        <end position="356"/>
    </location>
</feature>
<evidence type="ECO:0000256" key="1">
    <source>
        <dbReference type="SAM" id="Phobius"/>
    </source>
</evidence>
<dbReference type="AlphaFoldDB" id="A0A0G1M7D9"/>
<feature type="transmembrane region" description="Helical" evidence="1">
    <location>
        <begin position="445"/>
        <end position="464"/>
    </location>
</feature>
<name>A0A0G1M7D9_9BACT</name>
<organism evidence="2 3">
    <name type="scientific">Candidatus Collierbacteria bacterium GW2011_GWB1_44_35</name>
    <dbReference type="NCBI Taxonomy" id="1618383"/>
    <lineage>
        <taxon>Bacteria</taxon>
        <taxon>Candidatus Collieribacteriota</taxon>
    </lineage>
</organism>
<feature type="transmembrane region" description="Helical" evidence="1">
    <location>
        <begin position="49"/>
        <end position="67"/>
    </location>
</feature>
<protein>
    <submittedName>
        <fullName evidence="2">Uncharacterized protein</fullName>
    </submittedName>
</protein>
<proteinExistence type="predicted"/>
<evidence type="ECO:0000313" key="3">
    <source>
        <dbReference type="Proteomes" id="UP000034604"/>
    </source>
</evidence>
<dbReference type="EMBL" id="LCJA01000015">
    <property type="protein sequence ID" value="KKT67839.1"/>
    <property type="molecule type" value="Genomic_DNA"/>
</dbReference>
<feature type="transmembrane region" description="Helical" evidence="1">
    <location>
        <begin position="377"/>
        <end position="397"/>
    </location>
</feature>
<gene>
    <name evidence="2" type="ORF">UW62_C0015G0005</name>
</gene>
<dbReference type="Proteomes" id="UP000034604">
    <property type="component" value="Unassembled WGS sequence"/>
</dbReference>
<evidence type="ECO:0000313" key="2">
    <source>
        <dbReference type="EMBL" id="KKT67839.1"/>
    </source>
</evidence>
<keyword evidence="1" id="KW-0812">Transmembrane</keyword>
<feature type="transmembrane region" description="Helical" evidence="1">
    <location>
        <begin position="281"/>
        <end position="302"/>
    </location>
</feature>
<reference evidence="2 3" key="1">
    <citation type="journal article" date="2015" name="Nature">
        <title>rRNA introns, odd ribosomes, and small enigmatic genomes across a large radiation of phyla.</title>
        <authorList>
            <person name="Brown C.T."/>
            <person name="Hug L.A."/>
            <person name="Thomas B.C."/>
            <person name="Sharon I."/>
            <person name="Castelle C.J."/>
            <person name="Singh A."/>
            <person name="Wilkins M.J."/>
            <person name="Williams K.H."/>
            <person name="Banfield J.F."/>
        </authorList>
    </citation>
    <scope>NUCLEOTIDE SEQUENCE [LARGE SCALE GENOMIC DNA]</scope>
</reference>